<dbReference type="Pfam" id="PF01315">
    <property type="entry name" value="Ald_Xan_dh_C"/>
    <property type="match status" value="1"/>
</dbReference>
<protein>
    <submittedName>
        <fullName evidence="7">Molybdopterin-dependent oxidoreductase</fullName>
    </submittedName>
</protein>
<dbReference type="InterPro" id="IPR008274">
    <property type="entry name" value="AldOxase/xan_DH_MoCoBD1"/>
</dbReference>
<comment type="similarity">
    <text evidence="1">Belongs to the xanthine dehydrogenase family.</text>
</comment>
<keyword evidence="3" id="KW-0479">Metal-binding</keyword>
<dbReference type="SUPFAM" id="SSF54292">
    <property type="entry name" value="2Fe-2S ferredoxin-like"/>
    <property type="match status" value="1"/>
</dbReference>
<dbReference type="GO" id="GO:0016491">
    <property type="term" value="F:oxidoreductase activity"/>
    <property type="evidence" value="ECO:0007669"/>
    <property type="project" value="UniProtKB-KW"/>
</dbReference>
<dbReference type="Gene3D" id="3.10.20.30">
    <property type="match status" value="1"/>
</dbReference>
<dbReference type="InterPro" id="IPR054705">
    <property type="entry name" value="Mop"/>
</dbReference>
<dbReference type="NCBIfam" id="NF045668">
    <property type="entry name" value="pterin_aldehy"/>
    <property type="match status" value="1"/>
</dbReference>
<dbReference type="InterPro" id="IPR016208">
    <property type="entry name" value="Ald_Oxase/xanthine_DH-like"/>
</dbReference>
<dbReference type="SUPFAM" id="SSF56003">
    <property type="entry name" value="Molybdenum cofactor-binding domain"/>
    <property type="match status" value="1"/>
</dbReference>
<dbReference type="Pfam" id="PF00111">
    <property type="entry name" value="Fer2"/>
    <property type="match status" value="1"/>
</dbReference>
<dbReference type="InterPro" id="IPR046867">
    <property type="entry name" value="AldOxase/xan_DH_MoCoBD2"/>
</dbReference>
<dbReference type="PANTHER" id="PTHR11908:SF132">
    <property type="entry name" value="ALDEHYDE OXIDASE 1-RELATED"/>
    <property type="match status" value="1"/>
</dbReference>
<dbReference type="GO" id="GO:0051537">
    <property type="term" value="F:2 iron, 2 sulfur cluster binding"/>
    <property type="evidence" value="ECO:0007669"/>
    <property type="project" value="InterPro"/>
</dbReference>
<dbReference type="Pfam" id="PF20256">
    <property type="entry name" value="MoCoBD_2"/>
    <property type="match status" value="1"/>
</dbReference>
<dbReference type="SMART" id="SM01008">
    <property type="entry name" value="Ald_Xan_dh_C"/>
    <property type="match status" value="1"/>
</dbReference>
<evidence type="ECO:0000256" key="4">
    <source>
        <dbReference type="ARBA" id="ARBA00023002"/>
    </source>
</evidence>
<dbReference type="SUPFAM" id="SSF54665">
    <property type="entry name" value="CO dehydrogenase molybdoprotein N-domain-like"/>
    <property type="match status" value="1"/>
</dbReference>
<dbReference type="InterPro" id="IPR002888">
    <property type="entry name" value="2Fe-2S-bd"/>
</dbReference>
<dbReference type="Pfam" id="PF02738">
    <property type="entry name" value="MoCoBD_1"/>
    <property type="match status" value="1"/>
</dbReference>
<keyword evidence="5" id="KW-0408">Iron</keyword>
<dbReference type="SUPFAM" id="SSF47741">
    <property type="entry name" value="CO dehydrogenase ISP C-domain like"/>
    <property type="match status" value="1"/>
</dbReference>
<name>A0A923NJ18_9FIRM</name>
<evidence type="ECO:0000256" key="1">
    <source>
        <dbReference type="ARBA" id="ARBA00006849"/>
    </source>
</evidence>
<dbReference type="Gene3D" id="1.10.150.120">
    <property type="entry name" value="[2Fe-2S]-binding domain"/>
    <property type="match status" value="1"/>
</dbReference>
<evidence type="ECO:0000313" key="8">
    <source>
        <dbReference type="Proteomes" id="UP000602647"/>
    </source>
</evidence>
<dbReference type="EMBL" id="JACRYT010000004">
    <property type="protein sequence ID" value="MBC6679344.1"/>
    <property type="molecule type" value="Genomic_DNA"/>
</dbReference>
<dbReference type="GO" id="GO:0005506">
    <property type="term" value="F:iron ion binding"/>
    <property type="evidence" value="ECO:0007669"/>
    <property type="project" value="InterPro"/>
</dbReference>
<dbReference type="PROSITE" id="PS00197">
    <property type="entry name" value="2FE2S_FER_1"/>
    <property type="match status" value="1"/>
</dbReference>
<dbReference type="Pfam" id="PF01799">
    <property type="entry name" value="Fer2_2"/>
    <property type="match status" value="1"/>
</dbReference>
<evidence type="ECO:0000313" key="7">
    <source>
        <dbReference type="EMBL" id="MBC6679344.1"/>
    </source>
</evidence>
<evidence type="ECO:0000256" key="3">
    <source>
        <dbReference type="ARBA" id="ARBA00022723"/>
    </source>
</evidence>
<dbReference type="InterPro" id="IPR012675">
    <property type="entry name" value="Beta-grasp_dom_sf"/>
</dbReference>
<dbReference type="InterPro" id="IPR036856">
    <property type="entry name" value="Ald_Oxase/Xan_DH_a/b_sf"/>
</dbReference>
<dbReference type="AlphaFoldDB" id="A0A923NJ18"/>
<organism evidence="7 8">
    <name type="scientific">Zhenpiania hominis</name>
    <dbReference type="NCBI Taxonomy" id="2763644"/>
    <lineage>
        <taxon>Bacteria</taxon>
        <taxon>Bacillati</taxon>
        <taxon>Bacillota</taxon>
        <taxon>Clostridia</taxon>
        <taxon>Peptostreptococcales</taxon>
        <taxon>Anaerovoracaceae</taxon>
        <taxon>Zhenpiania</taxon>
    </lineage>
</organism>
<dbReference type="Proteomes" id="UP000602647">
    <property type="component" value="Unassembled WGS sequence"/>
</dbReference>
<dbReference type="PROSITE" id="PS51085">
    <property type="entry name" value="2FE2S_FER_2"/>
    <property type="match status" value="1"/>
</dbReference>
<evidence type="ECO:0000259" key="6">
    <source>
        <dbReference type="PROSITE" id="PS51085"/>
    </source>
</evidence>
<gene>
    <name evidence="7" type="ORF">H9L42_05840</name>
</gene>
<dbReference type="PANTHER" id="PTHR11908">
    <property type="entry name" value="XANTHINE DEHYDROGENASE"/>
    <property type="match status" value="1"/>
</dbReference>
<keyword evidence="8" id="KW-1185">Reference proteome</keyword>
<accession>A0A923NJ18</accession>
<dbReference type="InterPro" id="IPR036884">
    <property type="entry name" value="2Fe-2S-bd_dom_sf"/>
</dbReference>
<keyword evidence="2" id="KW-0500">Molybdenum</keyword>
<dbReference type="InterPro" id="IPR000674">
    <property type="entry name" value="Ald_Oxase/Xan_DH_a/b"/>
</dbReference>
<evidence type="ECO:0000256" key="2">
    <source>
        <dbReference type="ARBA" id="ARBA00022505"/>
    </source>
</evidence>
<dbReference type="InterPro" id="IPR001041">
    <property type="entry name" value="2Fe-2S_ferredoxin-type"/>
</dbReference>
<dbReference type="RefSeq" id="WP_187302452.1">
    <property type="nucleotide sequence ID" value="NZ_CBCTQH010000018.1"/>
</dbReference>
<dbReference type="PIRSF" id="PIRSF000127">
    <property type="entry name" value="Xanthine_DH"/>
    <property type="match status" value="1"/>
</dbReference>
<feature type="domain" description="2Fe-2S ferredoxin-type" evidence="6">
    <location>
        <begin position="4"/>
        <end position="81"/>
    </location>
</feature>
<dbReference type="InterPro" id="IPR036010">
    <property type="entry name" value="2Fe-2S_ferredoxin-like_sf"/>
</dbReference>
<proteinExistence type="inferred from homology"/>
<sequence>MNLKKMTLNINGADRMFICDPEKDTLASVLRRLGLTGTKVGCGTGVCGACSVILDGKVIRSCTRKIKNVEEYSSVTTIEGIGTVLNPHPLQYAWVHLGAVQCGFCVPGFIVSAYQLLLDNPNPTREEVRDWFQKHRNVCRCTGYKQIVDAVMEAAAIMRGEKTFEDITYDWSKDVGDFYGKPLVRPNAMPKACGVCDYGDDIELHMPAETLKVELVQPRKYSHAKILSIDCSEAEKMPGVFQIVTAKDIKEKGGSNRLMTYAFSERTVELQQGHHVLAEDEILYYGDVVALVCADTREHAKAAAAAVKVEMEPLPEYMNYLEAVTPDAEKIHKWMPDTYGANIYSELPVLKGDHEHVPEIIEDAAYSVEGSFYSSREPHLSIEGDVMQGYYDEDNNLCVHCKTMTLYFDRDEIAEAVGVPVENLRVIENPTGGSFGWAMSAHTYSMVAIATKVTGMPCSLSMDYAQFMAVSGKRSPAYFNAKLACDKDGKFIAGEFDAGLDHGPFLELGDDKLTKISRFMFYPYYMPNVVGLSRVAATNHSFGTAYRGYGAPQAFTASEALVDMLAEKAGIDPFEIRYKNIARPGQDNINQYPFLHYPMEEMMDKMKPLYEEAVAKAKAESTDEIKKGVGIAWGGYNVGLGAVDEAHVAIELMPGDRPKFRKYDTWQDQGQGGDQGSLICTLEALKPYFPDITPDDVKLIQTDSKYCPNTGESAGSRSHYANGKASIVAAKNIADAMRKPDGTYRTYDEMVAEGIPTRYNGDWATVDEYDYFYDLDPNDGSGNPTYTYTYALFLAEVDVEVATGKTTCTGMTCVYWIGKPGNIQAVEGQVNGGISHSIGFALSENYDDLKKHANMFGAGVPYIKDVPDKLVSIDVGGHDPRGPFGSSGASEAFQSSDHMAVINAINNAVGVRVYELPATSAKIKAGIDALAKGEPNPNVPEPYFLGSDLYDAIEEIKNNPLSPSKPENVEFGSLGKEGIEWK</sequence>
<dbReference type="CDD" id="cd00207">
    <property type="entry name" value="fer2"/>
    <property type="match status" value="1"/>
</dbReference>
<dbReference type="InterPro" id="IPR006058">
    <property type="entry name" value="2Fe2S_fd_BS"/>
</dbReference>
<dbReference type="InterPro" id="IPR037165">
    <property type="entry name" value="AldOxase/xan_DH_Mopterin-bd_sf"/>
</dbReference>
<dbReference type="Gene3D" id="3.30.365.10">
    <property type="entry name" value="Aldehyde oxidase/xanthine dehydrogenase, molybdopterin binding domain"/>
    <property type="match status" value="4"/>
</dbReference>
<evidence type="ECO:0000256" key="5">
    <source>
        <dbReference type="ARBA" id="ARBA00023004"/>
    </source>
</evidence>
<dbReference type="Gene3D" id="3.90.1170.50">
    <property type="entry name" value="Aldehyde oxidase/xanthine dehydrogenase, a/b hammerhead"/>
    <property type="match status" value="1"/>
</dbReference>
<reference evidence="7" key="1">
    <citation type="submission" date="2020-08" db="EMBL/GenBank/DDBJ databases">
        <title>Genome public.</title>
        <authorList>
            <person name="Liu C."/>
            <person name="Sun Q."/>
        </authorList>
    </citation>
    <scope>NUCLEOTIDE SEQUENCE</scope>
    <source>
        <strain evidence="7">BX12</strain>
    </source>
</reference>
<comment type="caution">
    <text evidence="7">The sequence shown here is derived from an EMBL/GenBank/DDBJ whole genome shotgun (WGS) entry which is preliminary data.</text>
</comment>
<keyword evidence="4" id="KW-0560">Oxidoreductase</keyword>